<dbReference type="GO" id="GO:0004198">
    <property type="term" value="F:calcium-dependent cysteine-type endopeptidase activity"/>
    <property type="evidence" value="ECO:0007669"/>
    <property type="project" value="InterPro"/>
</dbReference>
<feature type="domain" description="Peptidase C2 calpain" evidence="2">
    <location>
        <begin position="2"/>
        <end position="102"/>
    </location>
</feature>
<reference evidence="3 4" key="1">
    <citation type="submission" date="2018-04" db="EMBL/GenBank/DDBJ databases">
        <authorList>
            <person name="Zhang X."/>
            <person name="Yuan J."/>
            <person name="Li F."/>
            <person name="Xiang J."/>
        </authorList>
    </citation>
    <scope>NUCLEOTIDE SEQUENCE [LARGE SCALE GENOMIC DNA]</scope>
    <source>
        <tissue evidence="3">Muscle</tissue>
    </source>
</reference>
<sequence>MVVSLMQKNVRQLKRYGADYQPIGYTIYKLPPEMEPGVKLDTEFFKYNASYAKVPFFLNCREVTTRFRFPAGYYVIVPSTFEPEMTGEFLLRIFTEAKSSDSLFLPPSQPDHPQVQSESILPNGLIVRHAYSITRVTEVDIASAAPKLQVGRGRPCDCHLPLC</sequence>
<keyword evidence="4" id="KW-1185">Reference proteome</keyword>
<evidence type="ECO:0000313" key="4">
    <source>
        <dbReference type="Proteomes" id="UP000283509"/>
    </source>
</evidence>
<accession>A0A3R7PC23</accession>
<name>A0A3R7PC23_PENVA</name>
<comment type="similarity">
    <text evidence="1">Belongs to the peptidase C2 family.</text>
</comment>
<dbReference type="InterPro" id="IPR022682">
    <property type="entry name" value="Calpain_domain_III"/>
</dbReference>
<dbReference type="InterPro" id="IPR022684">
    <property type="entry name" value="Calpain_cysteine_protease"/>
</dbReference>
<dbReference type="GO" id="GO:0005737">
    <property type="term" value="C:cytoplasm"/>
    <property type="evidence" value="ECO:0007669"/>
    <property type="project" value="TreeGrafter"/>
</dbReference>
<dbReference type="STRING" id="6689.A0A3R7PC23"/>
<dbReference type="InterPro" id="IPR036213">
    <property type="entry name" value="Calpain_III_sf"/>
</dbReference>
<comment type="caution">
    <text evidence="3">The sequence shown here is derived from an EMBL/GenBank/DDBJ whole genome shotgun (WGS) entry which is preliminary data.</text>
</comment>
<dbReference type="Gene3D" id="2.60.120.380">
    <property type="match status" value="1"/>
</dbReference>
<gene>
    <name evidence="3" type="ORF">C7M84_015667</name>
</gene>
<evidence type="ECO:0000259" key="2">
    <source>
        <dbReference type="SMART" id="SM00720"/>
    </source>
</evidence>
<dbReference type="PANTHER" id="PTHR10183:SF433">
    <property type="entry name" value="CALPAIN-A-RELATED"/>
    <property type="match status" value="1"/>
</dbReference>
<dbReference type="Proteomes" id="UP000283509">
    <property type="component" value="Unassembled WGS sequence"/>
</dbReference>
<proteinExistence type="inferred from homology"/>
<dbReference type="EMBL" id="QCYY01002959">
    <property type="protein sequence ID" value="ROT66327.1"/>
    <property type="molecule type" value="Genomic_DNA"/>
</dbReference>
<evidence type="ECO:0000256" key="1">
    <source>
        <dbReference type="ARBA" id="ARBA00007623"/>
    </source>
</evidence>
<protein>
    <submittedName>
        <fullName evidence="3">Muscle-specific calpain</fullName>
    </submittedName>
</protein>
<dbReference type="InterPro" id="IPR022683">
    <property type="entry name" value="Calpain_III"/>
</dbReference>
<dbReference type="PANTHER" id="PTHR10183">
    <property type="entry name" value="CALPAIN"/>
    <property type="match status" value="1"/>
</dbReference>
<dbReference type="OrthoDB" id="424753at2759"/>
<reference evidence="3 4" key="2">
    <citation type="submission" date="2019-01" db="EMBL/GenBank/DDBJ databases">
        <title>The decoding of complex shrimp genome reveals the adaptation for benthos swimmer, frequently molting mechanism and breeding impact on genome.</title>
        <authorList>
            <person name="Sun Y."/>
            <person name="Gao Y."/>
            <person name="Yu Y."/>
        </authorList>
    </citation>
    <scope>NUCLEOTIDE SEQUENCE [LARGE SCALE GENOMIC DNA]</scope>
    <source>
        <tissue evidence="3">Muscle</tissue>
    </source>
</reference>
<dbReference type="Pfam" id="PF01067">
    <property type="entry name" value="Calpain_III"/>
    <property type="match status" value="1"/>
</dbReference>
<dbReference type="SMART" id="SM00720">
    <property type="entry name" value="calpain_III"/>
    <property type="match status" value="1"/>
</dbReference>
<dbReference type="GO" id="GO:0006508">
    <property type="term" value="P:proteolysis"/>
    <property type="evidence" value="ECO:0007669"/>
    <property type="project" value="InterPro"/>
</dbReference>
<organism evidence="3 4">
    <name type="scientific">Penaeus vannamei</name>
    <name type="common">Whiteleg shrimp</name>
    <name type="synonym">Litopenaeus vannamei</name>
    <dbReference type="NCBI Taxonomy" id="6689"/>
    <lineage>
        <taxon>Eukaryota</taxon>
        <taxon>Metazoa</taxon>
        <taxon>Ecdysozoa</taxon>
        <taxon>Arthropoda</taxon>
        <taxon>Crustacea</taxon>
        <taxon>Multicrustacea</taxon>
        <taxon>Malacostraca</taxon>
        <taxon>Eumalacostraca</taxon>
        <taxon>Eucarida</taxon>
        <taxon>Decapoda</taxon>
        <taxon>Dendrobranchiata</taxon>
        <taxon>Penaeoidea</taxon>
        <taxon>Penaeidae</taxon>
        <taxon>Penaeus</taxon>
    </lineage>
</organism>
<evidence type="ECO:0000313" key="3">
    <source>
        <dbReference type="EMBL" id="ROT66327.1"/>
    </source>
</evidence>
<dbReference type="SUPFAM" id="SSF49758">
    <property type="entry name" value="Calpain large subunit, middle domain (domain III)"/>
    <property type="match status" value="1"/>
</dbReference>
<dbReference type="AlphaFoldDB" id="A0A3R7PC23"/>